<evidence type="ECO:0000259" key="2">
    <source>
        <dbReference type="Pfam" id="PF13490"/>
    </source>
</evidence>
<dbReference type="Pfam" id="PF13646">
    <property type="entry name" value="HEAT_2"/>
    <property type="match status" value="1"/>
</dbReference>
<name>A0ABN1IHD2_9FLAO</name>
<dbReference type="Pfam" id="PF13490">
    <property type="entry name" value="zf-HC2"/>
    <property type="match status" value="1"/>
</dbReference>
<protein>
    <recommendedName>
        <fullName evidence="2">Putative zinc-finger domain-containing protein</fullName>
    </recommendedName>
</protein>
<dbReference type="EMBL" id="BAAAGE010000001">
    <property type="protein sequence ID" value="GAA0713280.1"/>
    <property type="molecule type" value="Genomic_DNA"/>
</dbReference>
<feature type="domain" description="Putative zinc-finger" evidence="2">
    <location>
        <begin position="5"/>
        <end position="39"/>
    </location>
</feature>
<dbReference type="Proteomes" id="UP001501758">
    <property type="component" value="Unassembled WGS sequence"/>
</dbReference>
<dbReference type="InterPro" id="IPR041916">
    <property type="entry name" value="Anti_sigma_zinc_sf"/>
</dbReference>
<evidence type="ECO:0000313" key="4">
    <source>
        <dbReference type="Proteomes" id="UP001501758"/>
    </source>
</evidence>
<sequence>MNMDCKQIKEKLIDYIDKNLDLKEYDAITAHLSSCPDCQESLNELQQIFKGIENEKDEVPDQSLKTSFEEMLLTEKALLQDSKVVSLHQPSKSHWKTAIQIAATIALIVSAYFFGKQQNQESFYEEMAVLQKEKKQLKQEVTISLIENESASKRLQAVNYAEEFEKPSNDILKALINKMFYDDHINVRLAAAEALAKFSDSEMVRKSFIDALEIEKDPGMQIELIQILVSIQEKRAVPSMEKLLQNEETPSYVKDQVTIGLPNLI</sequence>
<evidence type="ECO:0000256" key="1">
    <source>
        <dbReference type="SAM" id="Coils"/>
    </source>
</evidence>
<dbReference type="Gene3D" id="1.10.10.1320">
    <property type="entry name" value="Anti-sigma factor, zinc-finger domain"/>
    <property type="match status" value="1"/>
</dbReference>
<dbReference type="SUPFAM" id="SSF48371">
    <property type="entry name" value="ARM repeat"/>
    <property type="match status" value="1"/>
</dbReference>
<accession>A0ABN1IHD2</accession>
<feature type="coiled-coil region" evidence="1">
    <location>
        <begin position="120"/>
        <end position="147"/>
    </location>
</feature>
<organism evidence="3 4">
    <name type="scientific">Aquimarina litoralis</name>
    <dbReference type="NCBI Taxonomy" id="584605"/>
    <lineage>
        <taxon>Bacteria</taxon>
        <taxon>Pseudomonadati</taxon>
        <taxon>Bacteroidota</taxon>
        <taxon>Flavobacteriia</taxon>
        <taxon>Flavobacteriales</taxon>
        <taxon>Flavobacteriaceae</taxon>
        <taxon>Aquimarina</taxon>
    </lineage>
</organism>
<comment type="caution">
    <text evidence="3">The sequence shown here is derived from an EMBL/GenBank/DDBJ whole genome shotgun (WGS) entry which is preliminary data.</text>
</comment>
<dbReference type="InterPro" id="IPR016024">
    <property type="entry name" value="ARM-type_fold"/>
</dbReference>
<keyword evidence="1" id="KW-0175">Coiled coil</keyword>
<reference evidence="3 4" key="1">
    <citation type="journal article" date="2019" name="Int. J. Syst. Evol. Microbiol.">
        <title>The Global Catalogue of Microorganisms (GCM) 10K type strain sequencing project: providing services to taxonomists for standard genome sequencing and annotation.</title>
        <authorList>
            <consortium name="The Broad Institute Genomics Platform"/>
            <consortium name="The Broad Institute Genome Sequencing Center for Infectious Disease"/>
            <person name="Wu L."/>
            <person name="Ma J."/>
        </authorList>
    </citation>
    <scope>NUCLEOTIDE SEQUENCE [LARGE SCALE GENOMIC DNA]</scope>
    <source>
        <strain evidence="3 4">JCM 15974</strain>
    </source>
</reference>
<evidence type="ECO:0000313" key="3">
    <source>
        <dbReference type="EMBL" id="GAA0713280.1"/>
    </source>
</evidence>
<proteinExistence type="predicted"/>
<keyword evidence="4" id="KW-1185">Reference proteome</keyword>
<gene>
    <name evidence="3" type="ORF">GCM10009430_04810</name>
</gene>
<dbReference type="Gene3D" id="1.25.10.10">
    <property type="entry name" value="Leucine-rich Repeat Variant"/>
    <property type="match status" value="1"/>
</dbReference>
<dbReference type="InterPro" id="IPR027383">
    <property type="entry name" value="Znf_put"/>
</dbReference>
<dbReference type="InterPro" id="IPR011989">
    <property type="entry name" value="ARM-like"/>
</dbReference>